<keyword evidence="1" id="KW-0812">Transmembrane</keyword>
<proteinExistence type="predicted"/>
<dbReference type="Proteomes" id="UP000716906">
    <property type="component" value="Unassembled WGS sequence"/>
</dbReference>
<feature type="transmembrane region" description="Helical" evidence="1">
    <location>
        <begin position="95"/>
        <end position="114"/>
    </location>
</feature>
<comment type="caution">
    <text evidence="2">The sequence shown here is derived from an EMBL/GenBank/DDBJ whole genome shotgun (WGS) entry which is preliminary data.</text>
</comment>
<evidence type="ECO:0000313" key="2">
    <source>
        <dbReference type="EMBL" id="MBM6737828.1"/>
    </source>
</evidence>
<accession>A0ABS2E862</accession>
<gene>
    <name evidence="2" type="ORF">H7U36_06855</name>
</gene>
<evidence type="ECO:0008006" key="4">
    <source>
        <dbReference type="Google" id="ProtNLM"/>
    </source>
</evidence>
<sequence length="263" mass="27302">MYTLIVIFFLIGCCMIAAGLLGQAATAGTKSWDAGIASAMALMVVFALLLISCGSFAGLGEAFGAINNSLNIPFFSQLADYGTMRNLFQQAPMEAAAAFLDTVFLAAIINMLGLLHPNSGDAAGQLAVKILTAVVLAIVGLVILNFVVKQSGPYQLLTGILGAVIAFVSVGTVPLAVWSVIKQNSTAAVGIAAALIIFAQSRLGGCLRSAFFQALVYVGGVYVLEERMPDVSAGLSQISIVVAAFMPVIIMLIGLFILVKSVF</sequence>
<name>A0ABS2E862_9FIRM</name>
<dbReference type="RefSeq" id="WP_205155892.1">
    <property type="nucleotide sequence ID" value="NZ_JACLYY010000005.1"/>
</dbReference>
<dbReference type="EMBL" id="JACLYY010000005">
    <property type="protein sequence ID" value="MBM6737828.1"/>
    <property type="molecule type" value="Genomic_DNA"/>
</dbReference>
<feature type="transmembrane region" description="Helical" evidence="1">
    <location>
        <begin position="36"/>
        <end position="59"/>
    </location>
</feature>
<organism evidence="2 3">
    <name type="scientific">Faecalicatena fissicatena</name>
    <dbReference type="NCBI Taxonomy" id="290055"/>
    <lineage>
        <taxon>Bacteria</taxon>
        <taxon>Bacillati</taxon>
        <taxon>Bacillota</taxon>
        <taxon>Clostridia</taxon>
        <taxon>Lachnospirales</taxon>
        <taxon>Lachnospiraceae</taxon>
        <taxon>Faecalicatena</taxon>
    </lineage>
</organism>
<feature type="transmembrane region" description="Helical" evidence="1">
    <location>
        <begin position="126"/>
        <end position="147"/>
    </location>
</feature>
<reference evidence="2 3" key="1">
    <citation type="journal article" date="2021" name="Sci. Rep.">
        <title>The distribution of antibiotic resistance genes in chicken gut microbiota commensals.</title>
        <authorList>
            <person name="Juricova H."/>
            <person name="Matiasovicova J."/>
            <person name="Kubasova T."/>
            <person name="Cejkova D."/>
            <person name="Rychlik I."/>
        </authorList>
    </citation>
    <scope>NUCLEOTIDE SEQUENCE [LARGE SCALE GENOMIC DNA]</scope>
    <source>
        <strain evidence="2 3">An773</strain>
    </source>
</reference>
<feature type="transmembrane region" description="Helical" evidence="1">
    <location>
        <begin position="236"/>
        <end position="259"/>
    </location>
</feature>
<keyword evidence="1" id="KW-1133">Transmembrane helix</keyword>
<protein>
    <recommendedName>
        <fullName evidence="4">Stage III sporulation protein AE</fullName>
    </recommendedName>
</protein>
<keyword evidence="1" id="KW-0472">Membrane</keyword>
<feature type="transmembrane region" description="Helical" evidence="1">
    <location>
        <begin position="154"/>
        <end position="177"/>
    </location>
</feature>
<evidence type="ECO:0000256" key="1">
    <source>
        <dbReference type="SAM" id="Phobius"/>
    </source>
</evidence>
<evidence type="ECO:0000313" key="3">
    <source>
        <dbReference type="Proteomes" id="UP000716906"/>
    </source>
</evidence>
<keyword evidence="3" id="KW-1185">Reference proteome</keyword>